<dbReference type="EMBL" id="JAINWA010000001">
    <property type="protein sequence ID" value="MCD1653277.1"/>
    <property type="molecule type" value="Genomic_DNA"/>
</dbReference>
<proteinExistence type="inferred from homology"/>
<organism evidence="5 6">
    <name type="scientific">Teretinema zuelzerae</name>
    <dbReference type="NCBI Taxonomy" id="156"/>
    <lineage>
        <taxon>Bacteria</taxon>
        <taxon>Pseudomonadati</taxon>
        <taxon>Spirochaetota</taxon>
        <taxon>Spirochaetia</taxon>
        <taxon>Spirochaetales</taxon>
        <taxon>Treponemataceae</taxon>
        <taxon>Teretinema</taxon>
    </lineage>
</organism>
<reference evidence="5" key="1">
    <citation type="submission" date="2021-08" db="EMBL/GenBank/DDBJ databases">
        <title>Comparative analyses of Brucepasteria parasyntrophica and Teretinema zuelzerae.</title>
        <authorList>
            <person name="Song Y."/>
            <person name="Brune A."/>
        </authorList>
    </citation>
    <scope>NUCLEOTIDE SEQUENCE</scope>
    <source>
        <strain evidence="5">DSM 1903</strain>
    </source>
</reference>
<dbReference type="InterPro" id="IPR036962">
    <property type="entry name" value="Glyco_hydro_3_N_sf"/>
</dbReference>
<dbReference type="AlphaFoldDB" id="A0AAE3JH60"/>
<evidence type="ECO:0000256" key="1">
    <source>
        <dbReference type="ARBA" id="ARBA00005336"/>
    </source>
</evidence>
<dbReference type="InterPro" id="IPR017853">
    <property type="entry name" value="GH"/>
</dbReference>
<evidence type="ECO:0000313" key="6">
    <source>
        <dbReference type="Proteomes" id="UP001198163"/>
    </source>
</evidence>
<dbReference type="PROSITE" id="PS00775">
    <property type="entry name" value="GLYCOSYL_HYDROL_F3"/>
    <property type="match status" value="1"/>
</dbReference>
<dbReference type="PANTHER" id="PTHR30480">
    <property type="entry name" value="BETA-HEXOSAMINIDASE-RELATED"/>
    <property type="match status" value="1"/>
</dbReference>
<name>A0AAE3JH60_9SPIR</name>
<gene>
    <name evidence="5" type="ORF">K7J14_00960</name>
</gene>
<dbReference type="GO" id="GO:0009254">
    <property type="term" value="P:peptidoglycan turnover"/>
    <property type="evidence" value="ECO:0007669"/>
    <property type="project" value="TreeGrafter"/>
</dbReference>
<dbReference type="InterPro" id="IPR001764">
    <property type="entry name" value="Glyco_hydro_3_N"/>
</dbReference>
<dbReference type="Proteomes" id="UP001198163">
    <property type="component" value="Unassembled WGS sequence"/>
</dbReference>
<evidence type="ECO:0000256" key="3">
    <source>
        <dbReference type="ARBA" id="ARBA00023295"/>
    </source>
</evidence>
<dbReference type="Gene3D" id="3.20.20.300">
    <property type="entry name" value="Glycoside hydrolase, family 3, N-terminal domain"/>
    <property type="match status" value="1"/>
</dbReference>
<dbReference type="InterPro" id="IPR019800">
    <property type="entry name" value="Glyco_hydro_3_AS"/>
</dbReference>
<comment type="caution">
    <text evidence="5">The sequence shown here is derived from an EMBL/GenBank/DDBJ whole genome shotgun (WGS) entry which is preliminary data.</text>
</comment>
<dbReference type="GO" id="GO:0005975">
    <property type="term" value="P:carbohydrate metabolic process"/>
    <property type="evidence" value="ECO:0007669"/>
    <property type="project" value="InterPro"/>
</dbReference>
<protein>
    <submittedName>
        <fullName evidence="5">Glycoside hydrolase family 3 protein</fullName>
    </submittedName>
</protein>
<evidence type="ECO:0000256" key="2">
    <source>
        <dbReference type="ARBA" id="ARBA00022801"/>
    </source>
</evidence>
<dbReference type="Pfam" id="PF00933">
    <property type="entry name" value="Glyco_hydro_3"/>
    <property type="match status" value="1"/>
</dbReference>
<sequence length="438" mass="48618">MRRLYKKVFISLFCICCFIIVLFSFITFSYRSVANTTAGGEEIKSKSLNHNSGDFLYRSMLKSMTLEQKSYQVIMTSIDGSAFFPPHLNRHFANAVPGAVLLFKKNIADDPMVMKSYIQDCQRSFQSLKAPSPVLFAIDHEGGAVYRTGKLTTRLPSPAVVAHDLSPEQARRLYSLTAIQLSYLGIHINLAPVAEIRMPYNASFLSDRSFGDDPDISFKYSVAAIEGYLSSGIIPVLKHFPGNTSDDPHLGIPVMDVSEQSLRTDFILPFRKLFELDTPALLASHVLVPVIDQLHPFCLSTHGVRQLLRNELQYDGLVITDDLSMKALESAGFSTAASAVLALEAGCDMIMISDTGFRAAASAIQSKAEQSPEFVLRLDEAVRRIIRIKHRAGLIRILNVNDVFNRDKHAFKSALIDEEAYLAAMRKGAEILGETDEK</sequence>
<dbReference type="RefSeq" id="WP_230752193.1">
    <property type="nucleotide sequence ID" value="NZ_JAINWA010000001.1"/>
</dbReference>
<dbReference type="PANTHER" id="PTHR30480:SF16">
    <property type="entry name" value="GLYCOSIDE HYDROLASE FAMILY 3 DOMAIN PROTEIN"/>
    <property type="match status" value="1"/>
</dbReference>
<accession>A0AAE3JH60</accession>
<feature type="domain" description="Glycoside hydrolase family 3 N-terminal" evidence="4">
    <location>
        <begin position="66"/>
        <end position="387"/>
    </location>
</feature>
<keyword evidence="2 5" id="KW-0378">Hydrolase</keyword>
<evidence type="ECO:0000259" key="4">
    <source>
        <dbReference type="Pfam" id="PF00933"/>
    </source>
</evidence>
<dbReference type="InterPro" id="IPR050226">
    <property type="entry name" value="NagZ_Beta-hexosaminidase"/>
</dbReference>
<dbReference type="GO" id="GO:0004553">
    <property type="term" value="F:hydrolase activity, hydrolyzing O-glycosyl compounds"/>
    <property type="evidence" value="ECO:0007669"/>
    <property type="project" value="InterPro"/>
</dbReference>
<dbReference type="SUPFAM" id="SSF51445">
    <property type="entry name" value="(Trans)glycosidases"/>
    <property type="match status" value="1"/>
</dbReference>
<keyword evidence="6" id="KW-1185">Reference proteome</keyword>
<keyword evidence="3" id="KW-0326">Glycosidase</keyword>
<comment type="similarity">
    <text evidence="1">Belongs to the glycosyl hydrolase 3 family.</text>
</comment>
<evidence type="ECO:0000313" key="5">
    <source>
        <dbReference type="EMBL" id="MCD1653277.1"/>
    </source>
</evidence>